<organism evidence="3 4">
    <name type="scientific">Brevibacterium casei</name>
    <dbReference type="NCBI Taxonomy" id="33889"/>
    <lineage>
        <taxon>Bacteria</taxon>
        <taxon>Bacillati</taxon>
        <taxon>Actinomycetota</taxon>
        <taxon>Actinomycetes</taxon>
        <taxon>Micrococcales</taxon>
        <taxon>Brevibacteriaceae</taxon>
        <taxon>Brevibacterium</taxon>
    </lineage>
</organism>
<accession>A0A7T4A084</accession>
<feature type="region of interest" description="Disordered" evidence="1">
    <location>
        <begin position="219"/>
        <end position="273"/>
    </location>
</feature>
<sequence>MRISQLSEQTGVPIPRIKYYIREGLVPRATVTAEDPGGYGSDHVHRVRLVRAMVTIGGMSIASARAVLAELDSPQPQVPVALGQAIIGVNSRPGDPDPGGGTPSAREQAAALIDALIADRDWNLAADEPALGPLITAVETMIDTGHEDLLGHLDVYAEAAERIADADVASLAPTDDPATIVEKSVLGTVLGSVFIDSLRKLAHSDRARRLFWPAEDLARAAREGSREEGESGRSGESGEVGESGRSGESGEPGGVPSQPDAGPQGTSEGPEGA</sequence>
<dbReference type="AlphaFoldDB" id="A0A7T4A084"/>
<evidence type="ECO:0000256" key="1">
    <source>
        <dbReference type="SAM" id="MobiDB-lite"/>
    </source>
</evidence>
<protein>
    <submittedName>
        <fullName evidence="3">MerR family transcriptional regulator</fullName>
    </submittedName>
</protein>
<evidence type="ECO:0000313" key="3">
    <source>
        <dbReference type="EMBL" id="QQB14934.1"/>
    </source>
</evidence>
<dbReference type="InterPro" id="IPR009061">
    <property type="entry name" value="DNA-bd_dom_put_sf"/>
</dbReference>
<feature type="compositionally biased region" description="Basic and acidic residues" evidence="1">
    <location>
        <begin position="219"/>
        <end position="233"/>
    </location>
</feature>
<evidence type="ECO:0000313" key="4">
    <source>
        <dbReference type="Proteomes" id="UP000595374"/>
    </source>
</evidence>
<dbReference type="Gene3D" id="1.10.1660.10">
    <property type="match status" value="1"/>
</dbReference>
<name>A0A7T4A084_9MICO</name>
<dbReference type="SUPFAM" id="SSF46955">
    <property type="entry name" value="Putative DNA-binding domain"/>
    <property type="match status" value="1"/>
</dbReference>
<dbReference type="GO" id="GO:0006355">
    <property type="term" value="P:regulation of DNA-templated transcription"/>
    <property type="evidence" value="ECO:0007669"/>
    <property type="project" value="InterPro"/>
</dbReference>
<gene>
    <name evidence="3" type="ORF">I6H47_02865</name>
</gene>
<dbReference type="Proteomes" id="UP000595374">
    <property type="component" value="Chromosome"/>
</dbReference>
<dbReference type="EMBL" id="CP065989">
    <property type="protein sequence ID" value="QQB14934.1"/>
    <property type="molecule type" value="Genomic_DNA"/>
</dbReference>
<dbReference type="InterPro" id="IPR000551">
    <property type="entry name" value="MerR-type_HTH_dom"/>
</dbReference>
<reference evidence="3 4" key="1">
    <citation type="submission" date="2020-12" db="EMBL/GenBank/DDBJ databases">
        <title>FDA dAtabase for Regulatory Grade micrObial Sequences (FDA-ARGOS): Supporting development and validation of Infectious Disease Dx tests.</title>
        <authorList>
            <person name="Sproer C."/>
            <person name="Gronow S."/>
            <person name="Severitt S."/>
            <person name="Schroder I."/>
            <person name="Tallon L."/>
            <person name="Sadzewicz L."/>
            <person name="Zhao X."/>
            <person name="Boylan J."/>
            <person name="Ott S."/>
            <person name="Bowen H."/>
            <person name="Vavikolanu K."/>
            <person name="Mehta A."/>
            <person name="Aluvathingal J."/>
            <person name="Nadendla S."/>
            <person name="Lowell S."/>
            <person name="Myers T."/>
            <person name="Yan Y."/>
            <person name="Sichtig H."/>
        </authorList>
    </citation>
    <scope>NUCLEOTIDE SEQUENCE [LARGE SCALE GENOMIC DNA]</scope>
    <source>
        <strain evidence="3 4">FDAARGOS_990</strain>
    </source>
</reference>
<dbReference type="SMART" id="SM00422">
    <property type="entry name" value="HTH_MERR"/>
    <property type="match status" value="1"/>
</dbReference>
<feature type="domain" description="HTH merR-type" evidence="2">
    <location>
        <begin position="1"/>
        <end position="70"/>
    </location>
</feature>
<evidence type="ECO:0000259" key="2">
    <source>
        <dbReference type="PROSITE" id="PS50937"/>
    </source>
</evidence>
<dbReference type="RefSeq" id="WP_198499971.1">
    <property type="nucleotide sequence ID" value="NZ_CP065989.1"/>
</dbReference>
<dbReference type="PROSITE" id="PS50937">
    <property type="entry name" value="HTH_MERR_2"/>
    <property type="match status" value="1"/>
</dbReference>
<proteinExistence type="predicted"/>
<dbReference type="GO" id="GO:0003677">
    <property type="term" value="F:DNA binding"/>
    <property type="evidence" value="ECO:0007669"/>
    <property type="project" value="InterPro"/>
</dbReference>
<dbReference type="Pfam" id="PF13411">
    <property type="entry name" value="MerR_1"/>
    <property type="match status" value="1"/>
</dbReference>